<dbReference type="GO" id="GO:0000978">
    <property type="term" value="F:RNA polymerase II cis-regulatory region sequence-specific DNA binding"/>
    <property type="evidence" value="ECO:0007669"/>
    <property type="project" value="TreeGrafter"/>
</dbReference>
<dbReference type="SUPFAM" id="SSF46785">
    <property type="entry name" value="Winged helix' DNA-binding domain"/>
    <property type="match status" value="1"/>
</dbReference>
<dbReference type="Ensembl" id="ENSNBRT00000015728.1">
    <property type="protein sequence ID" value="ENSNBRP00000015306.1"/>
    <property type="gene ID" value="ENSNBRG00000011854.1"/>
</dbReference>
<reference evidence="2" key="2">
    <citation type="submission" date="2025-09" db="UniProtKB">
        <authorList>
            <consortium name="Ensembl"/>
        </authorList>
    </citation>
    <scope>IDENTIFICATION</scope>
</reference>
<keyword evidence="3" id="KW-1185">Reference proteome</keyword>
<dbReference type="GO" id="GO:0005634">
    <property type="term" value="C:nucleus"/>
    <property type="evidence" value="ECO:0007669"/>
    <property type="project" value="TreeGrafter"/>
</dbReference>
<dbReference type="STRING" id="32507.ENSNBRP00000015306"/>
<feature type="domain" description="IRF tryptophan pentad repeat" evidence="1">
    <location>
        <begin position="9"/>
        <end position="59"/>
    </location>
</feature>
<organism evidence="2 3">
    <name type="scientific">Neolamprologus brichardi</name>
    <name type="common">Fairy cichlid</name>
    <name type="synonym">Lamprologus brichardi</name>
    <dbReference type="NCBI Taxonomy" id="32507"/>
    <lineage>
        <taxon>Eukaryota</taxon>
        <taxon>Metazoa</taxon>
        <taxon>Chordata</taxon>
        <taxon>Craniata</taxon>
        <taxon>Vertebrata</taxon>
        <taxon>Euteleostomi</taxon>
        <taxon>Actinopterygii</taxon>
        <taxon>Neopterygii</taxon>
        <taxon>Teleostei</taxon>
        <taxon>Neoteleostei</taxon>
        <taxon>Acanthomorphata</taxon>
        <taxon>Ovalentaria</taxon>
        <taxon>Cichlomorphae</taxon>
        <taxon>Cichliformes</taxon>
        <taxon>Cichlidae</taxon>
        <taxon>African cichlids</taxon>
        <taxon>Pseudocrenilabrinae</taxon>
        <taxon>Lamprologini</taxon>
        <taxon>Neolamprologus</taxon>
    </lineage>
</organism>
<dbReference type="GO" id="GO:0000981">
    <property type="term" value="F:DNA-binding transcription factor activity, RNA polymerase II-specific"/>
    <property type="evidence" value="ECO:0007669"/>
    <property type="project" value="TreeGrafter"/>
</dbReference>
<dbReference type="OMA" id="PWKHAGA"/>
<dbReference type="PANTHER" id="PTHR11949">
    <property type="entry name" value="INTERFERON REGULATORY FACTOR"/>
    <property type="match status" value="1"/>
</dbReference>
<dbReference type="Gene3D" id="1.10.10.10">
    <property type="entry name" value="Winged helix-like DNA-binding domain superfamily/Winged helix DNA-binding domain"/>
    <property type="match status" value="1"/>
</dbReference>
<dbReference type="GeneTree" id="ENSGT00940000166207"/>
<dbReference type="PROSITE" id="PS51507">
    <property type="entry name" value="IRF_2"/>
    <property type="match status" value="1"/>
</dbReference>
<dbReference type="PANTHER" id="PTHR11949:SF26">
    <property type="entry name" value="INTERFERON REGULATORY FACTOR 9"/>
    <property type="match status" value="1"/>
</dbReference>
<dbReference type="InterPro" id="IPR036390">
    <property type="entry name" value="WH_DNA-bd_sf"/>
</dbReference>
<dbReference type="InterPro" id="IPR001346">
    <property type="entry name" value="Interferon_reg_fact_DNA-bd_dom"/>
</dbReference>
<dbReference type="AlphaFoldDB" id="A0A3Q4H144"/>
<dbReference type="Pfam" id="PF00605">
    <property type="entry name" value="IRF"/>
    <property type="match status" value="1"/>
</dbReference>
<dbReference type="PRINTS" id="PR00267">
    <property type="entry name" value="INTFRNREGFCT"/>
</dbReference>
<name>A0A3Q4H144_NEOBR</name>
<dbReference type="SMART" id="SM00348">
    <property type="entry name" value="IRF"/>
    <property type="match status" value="1"/>
</dbReference>
<dbReference type="Bgee" id="ENSNBRG00000011854">
    <property type="expression patterns" value="Expressed in blood and 5 other cell types or tissues"/>
</dbReference>
<dbReference type="InterPro" id="IPR036388">
    <property type="entry name" value="WH-like_DNA-bd_sf"/>
</dbReference>
<dbReference type="Proteomes" id="UP000261580">
    <property type="component" value="Unassembled WGS sequence"/>
</dbReference>
<dbReference type="GO" id="GO:0002376">
    <property type="term" value="P:immune system process"/>
    <property type="evidence" value="ECO:0007669"/>
    <property type="project" value="TreeGrafter"/>
</dbReference>
<reference evidence="2" key="1">
    <citation type="submission" date="2025-08" db="UniProtKB">
        <authorList>
            <consortium name="Ensembl"/>
        </authorList>
    </citation>
    <scope>IDENTIFICATION</scope>
</reference>
<evidence type="ECO:0000313" key="2">
    <source>
        <dbReference type="Ensembl" id="ENSNBRP00000015306.1"/>
    </source>
</evidence>
<protein>
    <recommendedName>
        <fullName evidence="1">IRF tryptophan pentad repeat domain-containing protein</fullName>
    </recommendedName>
</protein>
<evidence type="ECO:0000313" key="3">
    <source>
        <dbReference type="Proteomes" id="UP000261580"/>
    </source>
</evidence>
<proteinExistence type="predicted"/>
<accession>A0A3Q4H144</accession>
<evidence type="ECO:0000259" key="1">
    <source>
        <dbReference type="PROSITE" id="PS51507"/>
    </source>
</evidence>
<sequence length="59" mass="6769">MAAGRMRSTRRLRSWIVEQVSSGKYPGLVWDDEAKTMFRIPWKHFPTADGNVFTVLPAC</sequence>